<evidence type="ECO:0000256" key="1">
    <source>
        <dbReference type="SAM" id="MobiDB-lite"/>
    </source>
</evidence>
<dbReference type="AlphaFoldDB" id="A0A5A9N014"/>
<evidence type="ECO:0000313" key="2">
    <source>
        <dbReference type="EMBL" id="KAA0702508.1"/>
    </source>
</evidence>
<comment type="caution">
    <text evidence="2">The sequence shown here is derived from an EMBL/GenBank/DDBJ whole genome shotgun (WGS) entry which is preliminary data.</text>
</comment>
<sequence length="392" mass="44280">MAPTKWSKYGKKYNTDWEKDTKLKDWICEVFGDQSKAMCRYCKTEIRAHHGDLLQHANTDKHKRNAKPFSSTRLTDIGFTVSKPSSTNQNAELQLATYIACHTAVSSIDHLGELINSAFEKDLSIHRTKCTALVNNVIAPCMFNDLLKDIGETQYSLVIDESTDVSSVKQLCVVRYFSVSLNKIVSTFLGLVDLQGETAEAIATTLIQFLDSVGLDFKKCLGIGTDGCSVMVGRKNLVYTHLLKKNEKLQLLNRQECEKYNYTLAQTEEEDTVSQKRMKNRRKFEDYVKGSRRSRTPQRGVRKPSQSGGRKSPPSSSIFTVRVNENEGTISDTDVIYPACDSTVRTLILHYICGMNGHSSPDDSNQTFDLCRFMENMSEQVFIGCTLKIRMH</sequence>
<protein>
    <submittedName>
        <fullName evidence="2">Uncharacterized protein</fullName>
    </submittedName>
</protein>
<organism evidence="2 3">
    <name type="scientific">Triplophysa tibetana</name>
    <dbReference type="NCBI Taxonomy" id="1572043"/>
    <lineage>
        <taxon>Eukaryota</taxon>
        <taxon>Metazoa</taxon>
        <taxon>Chordata</taxon>
        <taxon>Craniata</taxon>
        <taxon>Vertebrata</taxon>
        <taxon>Euteleostomi</taxon>
        <taxon>Actinopterygii</taxon>
        <taxon>Neopterygii</taxon>
        <taxon>Teleostei</taxon>
        <taxon>Ostariophysi</taxon>
        <taxon>Cypriniformes</taxon>
        <taxon>Nemacheilidae</taxon>
        <taxon>Triplophysa</taxon>
    </lineage>
</organism>
<dbReference type="EMBL" id="SOYY01000025">
    <property type="protein sequence ID" value="KAA0702508.1"/>
    <property type="molecule type" value="Genomic_DNA"/>
</dbReference>
<keyword evidence="3" id="KW-1185">Reference proteome</keyword>
<gene>
    <name evidence="2" type="ORF">E1301_Tti021310</name>
</gene>
<evidence type="ECO:0000313" key="3">
    <source>
        <dbReference type="Proteomes" id="UP000324632"/>
    </source>
</evidence>
<feature type="region of interest" description="Disordered" evidence="1">
    <location>
        <begin position="268"/>
        <end position="317"/>
    </location>
</feature>
<feature type="compositionally biased region" description="Polar residues" evidence="1">
    <location>
        <begin position="304"/>
        <end position="317"/>
    </location>
</feature>
<dbReference type="PANTHER" id="PTHR37162:SF1">
    <property type="entry name" value="BED-TYPE DOMAIN-CONTAINING PROTEIN"/>
    <property type="match status" value="1"/>
</dbReference>
<accession>A0A5A9N014</accession>
<feature type="compositionally biased region" description="Basic residues" evidence="1">
    <location>
        <begin position="290"/>
        <end position="302"/>
    </location>
</feature>
<dbReference type="Proteomes" id="UP000324632">
    <property type="component" value="Chromosome 25"/>
</dbReference>
<reference evidence="2 3" key="1">
    <citation type="journal article" date="2019" name="Mol. Ecol. Resour.">
        <title>Chromosome-level genome assembly of Triplophysa tibetana, a fish adapted to the harsh high-altitude environment of the Tibetan Plateau.</title>
        <authorList>
            <person name="Yang X."/>
            <person name="Liu H."/>
            <person name="Ma Z."/>
            <person name="Zou Y."/>
            <person name="Zou M."/>
            <person name="Mao Y."/>
            <person name="Li X."/>
            <person name="Wang H."/>
            <person name="Chen T."/>
            <person name="Wang W."/>
            <person name="Yang R."/>
        </authorList>
    </citation>
    <scope>NUCLEOTIDE SEQUENCE [LARGE SCALE GENOMIC DNA]</scope>
    <source>
        <strain evidence="2">TTIB1903HZAU</strain>
        <tissue evidence="2">Muscle</tissue>
    </source>
</reference>
<proteinExistence type="predicted"/>
<dbReference type="PANTHER" id="PTHR37162">
    <property type="entry name" value="HAT FAMILY DIMERISATION DOMAINCONTAINING PROTEIN-RELATED"/>
    <property type="match status" value="1"/>
</dbReference>
<name>A0A5A9N014_9TELE</name>